<organism evidence="1 2">
    <name type="scientific">Smallanthus sonchifolius</name>
    <dbReference type="NCBI Taxonomy" id="185202"/>
    <lineage>
        <taxon>Eukaryota</taxon>
        <taxon>Viridiplantae</taxon>
        <taxon>Streptophyta</taxon>
        <taxon>Embryophyta</taxon>
        <taxon>Tracheophyta</taxon>
        <taxon>Spermatophyta</taxon>
        <taxon>Magnoliopsida</taxon>
        <taxon>eudicotyledons</taxon>
        <taxon>Gunneridae</taxon>
        <taxon>Pentapetalae</taxon>
        <taxon>asterids</taxon>
        <taxon>campanulids</taxon>
        <taxon>Asterales</taxon>
        <taxon>Asteraceae</taxon>
        <taxon>Asteroideae</taxon>
        <taxon>Heliantheae alliance</taxon>
        <taxon>Millerieae</taxon>
        <taxon>Smallanthus</taxon>
    </lineage>
</organism>
<name>A0ACB9ITK7_9ASTR</name>
<evidence type="ECO:0000313" key="1">
    <source>
        <dbReference type="EMBL" id="KAI3811161.1"/>
    </source>
</evidence>
<proteinExistence type="predicted"/>
<reference evidence="2" key="1">
    <citation type="journal article" date="2022" name="Mol. Ecol. Resour.">
        <title>The genomes of chicory, endive, great burdock and yacon provide insights into Asteraceae palaeo-polyploidization history and plant inulin production.</title>
        <authorList>
            <person name="Fan W."/>
            <person name="Wang S."/>
            <person name="Wang H."/>
            <person name="Wang A."/>
            <person name="Jiang F."/>
            <person name="Liu H."/>
            <person name="Zhao H."/>
            <person name="Xu D."/>
            <person name="Zhang Y."/>
        </authorList>
    </citation>
    <scope>NUCLEOTIDE SEQUENCE [LARGE SCALE GENOMIC DNA]</scope>
    <source>
        <strain evidence="2">cv. Yunnan</strain>
    </source>
</reference>
<dbReference type="EMBL" id="CM042024">
    <property type="protein sequence ID" value="KAI3811161.1"/>
    <property type="molecule type" value="Genomic_DNA"/>
</dbReference>
<keyword evidence="2" id="KW-1185">Reference proteome</keyword>
<sequence length="193" mass="21556">MSSGSGTPTGGGYMRQRYSHGYASSGDDLEDDACSILQPQSPIFPTTRTSIENVVWNVSAVFIIYLGDCHSNLIYLLFHDDRIRRLQMYLAVSRVVLNVVYVLCTGVLALDVRKSSESLEMLTTYSLTFVTILGLIILFCFVAYLEFLHSSSCVHIVNGFNGDTVLFGHQAATIIFWFSQAIHLRELKEAQII</sequence>
<protein>
    <submittedName>
        <fullName evidence="1">Uncharacterized protein</fullName>
    </submittedName>
</protein>
<gene>
    <name evidence="1" type="ORF">L1987_20878</name>
</gene>
<reference evidence="1 2" key="2">
    <citation type="journal article" date="2022" name="Mol. Ecol. Resour.">
        <title>The genomes of chicory, endive, great burdock and yacon provide insights into Asteraceae paleo-polyploidization history and plant inulin production.</title>
        <authorList>
            <person name="Fan W."/>
            <person name="Wang S."/>
            <person name="Wang H."/>
            <person name="Wang A."/>
            <person name="Jiang F."/>
            <person name="Liu H."/>
            <person name="Zhao H."/>
            <person name="Xu D."/>
            <person name="Zhang Y."/>
        </authorList>
    </citation>
    <scope>NUCLEOTIDE SEQUENCE [LARGE SCALE GENOMIC DNA]</scope>
    <source>
        <strain evidence="2">cv. Yunnan</strain>
        <tissue evidence="1">Leaves</tissue>
    </source>
</reference>
<comment type="caution">
    <text evidence="1">The sequence shown here is derived from an EMBL/GenBank/DDBJ whole genome shotgun (WGS) entry which is preliminary data.</text>
</comment>
<evidence type="ECO:0000313" key="2">
    <source>
        <dbReference type="Proteomes" id="UP001056120"/>
    </source>
</evidence>
<accession>A0ACB9ITK7</accession>
<dbReference type="Proteomes" id="UP001056120">
    <property type="component" value="Linkage Group LG07"/>
</dbReference>